<dbReference type="RefSeq" id="WP_125243063.1">
    <property type="nucleotide sequence ID" value="NZ_RSED01000006.1"/>
</dbReference>
<dbReference type="EMBL" id="RSED01000006">
    <property type="protein sequence ID" value="RRS04689.1"/>
    <property type="molecule type" value="Genomic_DNA"/>
</dbReference>
<comment type="catalytic activity">
    <reaction evidence="1">
        <text>ATP + protein L-histidine = ADP + protein N-phospho-L-histidine.</text>
        <dbReference type="EC" id="2.7.13.3"/>
    </reaction>
</comment>
<keyword evidence="4" id="KW-1003">Cell membrane</keyword>
<dbReference type="InterPro" id="IPR050980">
    <property type="entry name" value="2C_sensor_his_kinase"/>
</dbReference>
<dbReference type="GO" id="GO:0005886">
    <property type="term" value="C:plasma membrane"/>
    <property type="evidence" value="ECO:0007669"/>
    <property type="project" value="UniProtKB-SubCell"/>
</dbReference>
<sequence length="417" mass="46104">MFSRHHRQARRARRMQRHLVAMGYPTPEAWFEAWRAARLDGMAPSASPHPHGAEWPQHPWHALRAYDRLWHWHHLHDHAPNWRRRFRHSLGARLTLVFLVLAGIGGGFLHWAGQQGLGWGWMLGAVLLLTVLAYASTRVMLMPLRVLAHGVAAFGRGQLSHRVHLRHADEIGALGARFNRMADDIQAMLDAKRELLLAISHELRSPLTRARLNAELLDEGPSQQAVVHELGQMRDLIENLLERERLDTGHSALRLDDCTWPDLVAELLDRRFSEARSTGLLQLALAPDLPPMRLDRSRVQVLLGNLLDNALRHHDAGKGAVQLSVSLSARPAGTAGQGGQPCVRLLVRDFGPGVPPDVLGQLGQPFFRPDAARTRGGGGVGLGLNLCRLIAEAHGGSLVLRNAEPGLEALVELPAVS</sequence>
<dbReference type="CDD" id="cd06225">
    <property type="entry name" value="HAMP"/>
    <property type="match status" value="1"/>
</dbReference>
<feature type="transmembrane region" description="Helical" evidence="10">
    <location>
        <begin position="118"/>
        <end position="135"/>
    </location>
</feature>
<name>A0A426VCU5_9BURK</name>
<dbReference type="GO" id="GO:0005524">
    <property type="term" value="F:ATP binding"/>
    <property type="evidence" value="ECO:0007669"/>
    <property type="project" value="UniProtKB-KW"/>
</dbReference>
<dbReference type="PANTHER" id="PTHR44936">
    <property type="entry name" value="SENSOR PROTEIN CREC"/>
    <property type="match status" value="1"/>
</dbReference>
<keyword evidence="7" id="KW-0547">Nucleotide-binding</keyword>
<dbReference type="Pfam" id="PF00512">
    <property type="entry name" value="HisKA"/>
    <property type="match status" value="1"/>
</dbReference>
<comment type="subcellular location">
    <subcellularLocation>
        <location evidence="2">Cell membrane</location>
        <topology evidence="2">Multi-pass membrane protein</topology>
    </subcellularLocation>
</comment>
<keyword evidence="10" id="KW-0472">Membrane</keyword>
<proteinExistence type="predicted"/>
<dbReference type="AlphaFoldDB" id="A0A426VCU5"/>
<evidence type="ECO:0000256" key="2">
    <source>
        <dbReference type="ARBA" id="ARBA00004651"/>
    </source>
</evidence>
<feature type="transmembrane region" description="Helical" evidence="10">
    <location>
        <begin position="90"/>
        <end position="112"/>
    </location>
</feature>
<dbReference type="GO" id="GO:0000155">
    <property type="term" value="F:phosphorelay sensor kinase activity"/>
    <property type="evidence" value="ECO:0007669"/>
    <property type="project" value="InterPro"/>
</dbReference>
<dbReference type="InterPro" id="IPR004358">
    <property type="entry name" value="Sig_transdc_His_kin-like_C"/>
</dbReference>
<dbReference type="Gene3D" id="1.10.287.130">
    <property type="match status" value="1"/>
</dbReference>
<dbReference type="PRINTS" id="PR00344">
    <property type="entry name" value="BCTRLSENSOR"/>
</dbReference>
<dbReference type="PROSITE" id="PS50885">
    <property type="entry name" value="HAMP"/>
    <property type="match status" value="1"/>
</dbReference>
<dbReference type="SUPFAM" id="SSF47384">
    <property type="entry name" value="Homodimeric domain of signal transducing histidine kinase"/>
    <property type="match status" value="1"/>
</dbReference>
<keyword evidence="5" id="KW-0597">Phosphoprotein</keyword>
<keyword evidence="8" id="KW-0418">Kinase</keyword>
<evidence type="ECO:0000259" key="11">
    <source>
        <dbReference type="PROSITE" id="PS50109"/>
    </source>
</evidence>
<dbReference type="OrthoDB" id="9804645at2"/>
<dbReference type="CDD" id="cd00082">
    <property type="entry name" value="HisKA"/>
    <property type="match status" value="1"/>
</dbReference>
<dbReference type="Gene3D" id="6.10.340.10">
    <property type="match status" value="1"/>
</dbReference>
<evidence type="ECO:0000256" key="4">
    <source>
        <dbReference type="ARBA" id="ARBA00022475"/>
    </source>
</evidence>
<dbReference type="SMART" id="SM00387">
    <property type="entry name" value="HATPase_c"/>
    <property type="match status" value="1"/>
</dbReference>
<evidence type="ECO:0000256" key="7">
    <source>
        <dbReference type="ARBA" id="ARBA00022741"/>
    </source>
</evidence>
<dbReference type="InterPro" id="IPR003594">
    <property type="entry name" value="HATPase_dom"/>
</dbReference>
<dbReference type="Proteomes" id="UP000269265">
    <property type="component" value="Unassembled WGS sequence"/>
</dbReference>
<gene>
    <name evidence="13" type="ORF">EIP75_09745</name>
</gene>
<accession>A0A426VCU5</accession>
<evidence type="ECO:0000313" key="14">
    <source>
        <dbReference type="Proteomes" id="UP000269265"/>
    </source>
</evidence>
<keyword evidence="10" id="KW-1133">Transmembrane helix</keyword>
<evidence type="ECO:0000313" key="13">
    <source>
        <dbReference type="EMBL" id="RRS04689.1"/>
    </source>
</evidence>
<evidence type="ECO:0000256" key="9">
    <source>
        <dbReference type="ARBA" id="ARBA00022840"/>
    </source>
</evidence>
<dbReference type="PROSITE" id="PS50109">
    <property type="entry name" value="HIS_KIN"/>
    <property type="match status" value="1"/>
</dbReference>
<protein>
    <recommendedName>
        <fullName evidence="3">histidine kinase</fullName>
        <ecNumber evidence="3">2.7.13.3</ecNumber>
    </recommendedName>
</protein>
<organism evidence="13 14">
    <name type="scientific">Aquabacterium soli</name>
    <dbReference type="NCBI Taxonomy" id="2493092"/>
    <lineage>
        <taxon>Bacteria</taxon>
        <taxon>Pseudomonadati</taxon>
        <taxon>Pseudomonadota</taxon>
        <taxon>Betaproteobacteria</taxon>
        <taxon>Burkholderiales</taxon>
        <taxon>Aquabacterium</taxon>
    </lineage>
</organism>
<dbReference type="Pfam" id="PF02518">
    <property type="entry name" value="HATPase_c"/>
    <property type="match status" value="1"/>
</dbReference>
<dbReference type="EC" id="2.7.13.3" evidence="3"/>
<feature type="domain" description="Histidine kinase" evidence="11">
    <location>
        <begin position="198"/>
        <end position="417"/>
    </location>
</feature>
<dbReference type="Gene3D" id="3.30.565.10">
    <property type="entry name" value="Histidine kinase-like ATPase, C-terminal domain"/>
    <property type="match status" value="1"/>
</dbReference>
<keyword evidence="9" id="KW-0067">ATP-binding</keyword>
<evidence type="ECO:0000259" key="12">
    <source>
        <dbReference type="PROSITE" id="PS50885"/>
    </source>
</evidence>
<keyword evidence="10" id="KW-0812">Transmembrane</keyword>
<dbReference type="SMART" id="SM00304">
    <property type="entry name" value="HAMP"/>
    <property type="match status" value="1"/>
</dbReference>
<comment type="caution">
    <text evidence="13">The sequence shown here is derived from an EMBL/GenBank/DDBJ whole genome shotgun (WGS) entry which is preliminary data.</text>
</comment>
<keyword evidence="14" id="KW-1185">Reference proteome</keyword>
<reference evidence="13 14" key="1">
    <citation type="submission" date="2018-12" db="EMBL/GenBank/DDBJ databases">
        <title>The whole draft genome of Aquabacterium sp. SJQ9.</title>
        <authorList>
            <person name="Sun L."/>
            <person name="Gao X."/>
            <person name="Chen W."/>
            <person name="Huang K."/>
        </authorList>
    </citation>
    <scope>NUCLEOTIDE SEQUENCE [LARGE SCALE GENOMIC DNA]</scope>
    <source>
        <strain evidence="13 14">SJQ9</strain>
    </source>
</reference>
<dbReference type="SUPFAM" id="SSF158472">
    <property type="entry name" value="HAMP domain-like"/>
    <property type="match status" value="1"/>
</dbReference>
<feature type="domain" description="HAMP" evidence="12">
    <location>
        <begin position="138"/>
        <end position="190"/>
    </location>
</feature>
<evidence type="ECO:0000256" key="8">
    <source>
        <dbReference type="ARBA" id="ARBA00022777"/>
    </source>
</evidence>
<dbReference type="InterPro" id="IPR005467">
    <property type="entry name" value="His_kinase_dom"/>
</dbReference>
<dbReference type="PANTHER" id="PTHR44936:SF10">
    <property type="entry name" value="SENSOR PROTEIN RSTB"/>
    <property type="match status" value="1"/>
</dbReference>
<dbReference type="InterPro" id="IPR003660">
    <property type="entry name" value="HAMP_dom"/>
</dbReference>
<dbReference type="InterPro" id="IPR036097">
    <property type="entry name" value="HisK_dim/P_sf"/>
</dbReference>
<dbReference type="InterPro" id="IPR036890">
    <property type="entry name" value="HATPase_C_sf"/>
</dbReference>
<evidence type="ECO:0000256" key="6">
    <source>
        <dbReference type="ARBA" id="ARBA00022679"/>
    </source>
</evidence>
<dbReference type="Pfam" id="PF00672">
    <property type="entry name" value="HAMP"/>
    <property type="match status" value="1"/>
</dbReference>
<evidence type="ECO:0000256" key="5">
    <source>
        <dbReference type="ARBA" id="ARBA00022553"/>
    </source>
</evidence>
<dbReference type="InterPro" id="IPR003661">
    <property type="entry name" value="HisK_dim/P_dom"/>
</dbReference>
<evidence type="ECO:0000256" key="1">
    <source>
        <dbReference type="ARBA" id="ARBA00000085"/>
    </source>
</evidence>
<dbReference type="SMART" id="SM00388">
    <property type="entry name" value="HisKA"/>
    <property type="match status" value="1"/>
</dbReference>
<evidence type="ECO:0000256" key="3">
    <source>
        <dbReference type="ARBA" id="ARBA00012438"/>
    </source>
</evidence>
<keyword evidence="6" id="KW-0808">Transferase</keyword>
<evidence type="ECO:0000256" key="10">
    <source>
        <dbReference type="SAM" id="Phobius"/>
    </source>
</evidence>
<dbReference type="SUPFAM" id="SSF55874">
    <property type="entry name" value="ATPase domain of HSP90 chaperone/DNA topoisomerase II/histidine kinase"/>
    <property type="match status" value="1"/>
</dbReference>